<dbReference type="SMART" id="SM00912">
    <property type="entry name" value="Haemagg_act"/>
    <property type="match status" value="1"/>
</dbReference>
<keyword evidence="7" id="KW-1185">Reference proteome</keyword>
<evidence type="ECO:0000256" key="2">
    <source>
        <dbReference type="ARBA" id="ARBA00022525"/>
    </source>
</evidence>
<dbReference type="Pfam" id="PF05860">
    <property type="entry name" value="TPS"/>
    <property type="match status" value="1"/>
</dbReference>
<feature type="chain" id="PRO_5009608746" evidence="4">
    <location>
        <begin position="20"/>
        <end position="1757"/>
    </location>
</feature>
<sequence length="1757" mass="176146">MKLLSSLRYLVWFPLKALAVLCFSQMPGMALPQGGVVTQGQAVIQQESATKLNINQSTDRAVINWNGFSIGAPEWVNFQQPSSTSATLNRVTGNTPSSIAGKLTANGQIFLINPNGIMFLPTARVDVAGLVASTLNIQDSDFMRGILRFEQMPGKAPTSVVNQGLITVKEAGFAALVAPAVQNSGVISARLGKVVLASGTTVSLDFYGDGLLSVTVDPNLAGQITDIYGNKLNSLIDNQGNITAPGGIVTLTAQAAGQIVDSVINTSGMIEAKYAENRNGVIVLSGGSQGIVAVNGELNVSGERGGKVEITGEKIALNGNALVDASGNKGGGIVNIGGNYQGKGILPNALETTVSSRAQIKADALTSGNGGEVIVWADGTTKFAGFISAKGGIISGDGGFAEVSGKDHLLMAGFADLSATNGKFGTLLLDPGSITIQDGGNTLPPGSLDVFNDAFIAAQLGSANLTISTSGSTNGGAETITIIGNANINWSAATTLTLNAGRNIFMNPGAVIQNTSSTTGFNAIVFNANQGPTATSGTFYGIETQGSLQTSGGNIILNGRGGNSGDENFGILVTQSNSRIQSQAGSIQLTGTSGATSGSLNRGIGQQNGAQVTSTTGSITYNATGPEIGLFISETNTLISSTSGPISLTGTGSSGIYQQNGAIVTTAGGDIEYTGTGTGTGSNTGILISDTNTKVAVTAGNGSISLIGTGNRGIGQQNGAIVTTAGGDIKYTGTGNGSDTGIYISDTNTKIAVTTGNGSISLTGTGGFGIYQQNSASVTTVSGDISYQATGITSPGIILTGTTTPITSTTGNITLTADTMQLNDGTIQSSGKLLIQPLTPTTTIGLNSGSGTLNLDITELNNIQDGFSSITIGRTDSSGAISVGGYTFTDNLILQNPNGGGISINGALSVGIANNLTLKSGGIVTQTQAITANGLELLGDGSFTLTNANNDISVLAGNTTSNIIYLDKNSLSVTDVNSTVGLKTSGNITVESGDTLTIEAGTAGVASTGGTTTLKATNDIILGTASNFGDTRGKTLVLNAGRDIIIDNQTSVQADGSGGIDLSAGRNFAILSAITAGSRLNSNSAGAPINIKVGGTFTLNNGSIAEGVGANGGNITITADQMELTSGIIGSTGQLLIQPLNTATTIGIGTGATGTLNLDTTEIGRLANGFSLITIGSATGTGNIDIRTAQFKDNVIIRTPLGAGNINLNGALSTGSGTETGTITLQAGNNIIGNTGSSITTQGKDITLNSDRDSTNGGAIELTGTTITSNNGNITLGGGIDPLNNPAIGTSTLTRGIELNGATLTAGAGNITLTGKGFNSGANNYGIYQFNSSQVSTTTGNITYTGTGGNGTDSNYGVFLKNANTTITSNTGALKITGTGNGTGSFNYGIIQALGAQVSTTTGDITYTGTGGNGISFNYGVFLQSTGTKISSDSGAIKVTGTGQGTGVTNIGIFQFNKAQVSTTSGDITYIGTGGNGTNENYGVLLTNPNVIISSDSGAINITGIGQGTGAANYGIFQQDEAKVTTTSGDITYTGTGGNGTDNNYGVFLKNANTTITSNTGALKITGTGNGTGNKNYGIYQIGGAQVATTAANITYTGTGSNVADAIRIETGDNIIGNNTSGTILLKSTNNAITLNDATVKTTEDIIINSPGSVTQNTNGGLFADGLELLGAGAYTLNNPNNDITTLAADTTNKISYTDTNSFTVGTVNATNGITSNGATTLTALNNGTITIAILIGFRIAVAGAPPPPLVLWNFCS</sequence>
<dbReference type="Proteomes" id="UP000180235">
    <property type="component" value="Chromosome"/>
</dbReference>
<feature type="signal peptide" evidence="4">
    <location>
        <begin position="1"/>
        <end position="19"/>
    </location>
</feature>
<dbReference type="InterPro" id="IPR012334">
    <property type="entry name" value="Pectin_lyas_fold"/>
</dbReference>
<protein>
    <submittedName>
        <fullName evidence="6">Filamentous hemagglutinin family outer membrane protein</fullName>
    </submittedName>
</protein>
<dbReference type="PANTHER" id="PTHR12338">
    <property type="entry name" value="AUTOTRANSPORTER"/>
    <property type="match status" value="1"/>
</dbReference>
<evidence type="ECO:0000259" key="5">
    <source>
        <dbReference type="SMART" id="SM00912"/>
    </source>
</evidence>
<evidence type="ECO:0000313" key="7">
    <source>
        <dbReference type="Proteomes" id="UP000180235"/>
    </source>
</evidence>
<evidence type="ECO:0000313" key="6">
    <source>
        <dbReference type="EMBL" id="APB34574.1"/>
    </source>
</evidence>
<evidence type="ECO:0000256" key="4">
    <source>
        <dbReference type="SAM" id="SignalP"/>
    </source>
</evidence>
<dbReference type="GO" id="GO:0005576">
    <property type="term" value="C:extracellular region"/>
    <property type="evidence" value="ECO:0007669"/>
    <property type="project" value="UniProtKB-SubCell"/>
</dbReference>
<keyword evidence="2" id="KW-0964">Secreted</keyword>
<keyword evidence="3 4" id="KW-0732">Signal</keyword>
<accession>A0A1J0AF58</accession>
<dbReference type="STRING" id="1188229.GlitD10_2242"/>
<dbReference type="PANTHER" id="PTHR12338:SF8">
    <property type="entry name" value="HEME_HEMOPEXIN-BINDING PROTEIN"/>
    <property type="match status" value="1"/>
</dbReference>
<dbReference type="NCBIfam" id="TIGR01901">
    <property type="entry name" value="adhes_NPXG"/>
    <property type="match status" value="1"/>
</dbReference>
<dbReference type="InterPro" id="IPR008638">
    <property type="entry name" value="FhaB/CdiA-like_TPS"/>
</dbReference>
<gene>
    <name evidence="6" type="ORF">GlitD10_2242</name>
</gene>
<evidence type="ECO:0000256" key="1">
    <source>
        <dbReference type="ARBA" id="ARBA00004613"/>
    </source>
</evidence>
<dbReference type="InterPro" id="IPR050909">
    <property type="entry name" value="Bact_Autotransporter_VF"/>
</dbReference>
<reference evidence="6 7" key="1">
    <citation type="submission" date="2016-10" db="EMBL/GenBank/DDBJ databases">
        <title>Description of Gloeomargarita lithophora gen. nov., sp. nov., a thylakoid-bearing basal-branching cyanobacterium with intracellular carbonates, and proposal for Gloeomargaritales ord. nov.</title>
        <authorList>
            <person name="Moreira D."/>
            <person name="Tavera R."/>
            <person name="Benzerara K."/>
            <person name="Skouri-Panet F."/>
            <person name="Couradeau E."/>
            <person name="Gerard E."/>
            <person name="Loussert C."/>
            <person name="Novelo E."/>
            <person name="Zivanovic Y."/>
            <person name="Lopez-Garcia P."/>
        </authorList>
    </citation>
    <scope>NUCLEOTIDE SEQUENCE [LARGE SCALE GENOMIC DNA]</scope>
    <source>
        <strain evidence="6 7">D10</strain>
    </source>
</reference>
<feature type="domain" description="Filamentous haemagglutinin FhaB/tRNA nuclease CdiA-like TPS" evidence="5">
    <location>
        <begin position="28"/>
        <end position="141"/>
    </location>
</feature>
<dbReference type="InterPro" id="IPR011050">
    <property type="entry name" value="Pectin_lyase_fold/virulence"/>
</dbReference>
<proteinExistence type="predicted"/>
<dbReference type="KEGG" id="glt:GlitD10_2242"/>
<dbReference type="Gene3D" id="2.160.20.10">
    <property type="entry name" value="Single-stranded right-handed beta-helix, Pectin lyase-like"/>
    <property type="match status" value="1"/>
</dbReference>
<organism evidence="6 7">
    <name type="scientific">Gloeomargarita lithophora Alchichica-D10</name>
    <dbReference type="NCBI Taxonomy" id="1188229"/>
    <lineage>
        <taxon>Bacteria</taxon>
        <taxon>Bacillati</taxon>
        <taxon>Cyanobacteriota</taxon>
        <taxon>Cyanophyceae</taxon>
        <taxon>Gloeomargaritales</taxon>
        <taxon>Gloeomargaritaceae</taxon>
        <taxon>Gloeomargarita</taxon>
    </lineage>
</organism>
<dbReference type="SUPFAM" id="SSF51126">
    <property type="entry name" value="Pectin lyase-like"/>
    <property type="match status" value="1"/>
</dbReference>
<comment type="subcellular location">
    <subcellularLocation>
        <location evidence="1">Secreted</location>
    </subcellularLocation>
</comment>
<evidence type="ECO:0000256" key="3">
    <source>
        <dbReference type="ARBA" id="ARBA00022729"/>
    </source>
</evidence>
<dbReference type="EMBL" id="CP017675">
    <property type="protein sequence ID" value="APB34574.1"/>
    <property type="molecule type" value="Genomic_DNA"/>
</dbReference>
<name>A0A1J0AF58_9CYAN</name>